<keyword evidence="4" id="KW-0547">Nucleotide-binding</keyword>
<feature type="transmembrane region" description="Helical" evidence="10">
    <location>
        <begin position="459"/>
        <end position="484"/>
    </location>
</feature>
<dbReference type="CDD" id="cd05387">
    <property type="entry name" value="BY-kinase"/>
    <property type="match status" value="1"/>
</dbReference>
<evidence type="ECO:0000256" key="1">
    <source>
        <dbReference type="ARBA" id="ARBA00007316"/>
    </source>
</evidence>
<feature type="coiled-coil region" evidence="9">
    <location>
        <begin position="336"/>
        <end position="371"/>
    </location>
</feature>
<dbReference type="NCBIfam" id="TIGR01007">
    <property type="entry name" value="eps_fam"/>
    <property type="match status" value="1"/>
</dbReference>
<evidence type="ECO:0000256" key="3">
    <source>
        <dbReference type="ARBA" id="ARBA00022679"/>
    </source>
</evidence>
<proteinExistence type="inferred from homology"/>
<keyword evidence="3 12" id="KW-0808">Transferase</keyword>
<keyword evidence="13" id="KW-1185">Reference proteome</keyword>
<evidence type="ECO:0000256" key="9">
    <source>
        <dbReference type="SAM" id="Coils"/>
    </source>
</evidence>
<dbReference type="Proteomes" id="UP000500857">
    <property type="component" value="Chromosome"/>
</dbReference>
<dbReference type="InterPro" id="IPR027417">
    <property type="entry name" value="P-loop_NTPase"/>
</dbReference>
<comment type="similarity">
    <text evidence="1">Belongs to the CpsD/CapB family.</text>
</comment>
<dbReference type="RefSeq" id="WP_168569708.1">
    <property type="nucleotide sequence ID" value="NZ_CP051167.1"/>
</dbReference>
<dbReference type="GO" id="GO:0005886">
    <property type="term" value="C:plasma membrane"/>
    <property type="evidence" value="ECO:0007669"/>
    <property type="project" value="TreeGrafter"/>
</dbReference>
<dbReference type="InterPro" id="IPR005702">
    <property type="entry name" value="Wzc-like_C"/>
</dbReference>
<dbReference type="InterPro" id="IPR025669">
    <property type="entry name" value="AAA_dom"/>
</dbReference>
<dbReference type="AlphaFoldDB" id="A0A6H1TZD3"/>
<dbReference type="PANTHER" id="PTHR32309:SF13">
    <property type="entry name" value="FERRIC ENTEROBACTIN TRANSPORT PROTEIN FEPE"/>
    <property type="match status" value="1"/>
</dbReference>
<gene>
    <name evidence="12" type="ORF">HCG48_13980</name>
</gene>
<keyword evidence="6" id="KW-0067">ATP-binding</keyword>
<keyword evidence="5 12" id="KW-0418">Kinase</keyword>
<feature type="coiled-coil region" evidence="9">
    <location>
        <begin position="396"/>
        <end position="423"/>
    </location>
</feature>
<protein>
    <recommendedName>
        <fullName evidence="2">non-specific protein-tyrosine kinase</fullName>
        <ecNumber evidence="2">2.7.10.2</ecNumber>
    </recommendedName>
</protein>
<dbReference type="GO" id="GO:0004715">
    <property type="term" value="F:non-membrane spanning protein tyrosine kinase activity"/>
    <property type="evidence" value="ECO:0007669"/>
    <property type="project" value="UniProtKB-EC"/>
</dbReference>
<evidence type="ECO:0000256" key="5">
    <source>
        <dbReference type="ARBA" id="ARBA00022777"/>
    </source>
</evidence>
<dbReference type="InterPro" id="IPR050445">
    <property type="entry name" value="Bact_polysacc_biosynth/exp"/>
</dbReference>
<keyword evidence="7" id="KW-0829">Tyrosine-protein kinase</keyword>
<evidence type="ECO:0000256" key="4">
    <source>
        <dbReference type="ARBA" id="ARBA00022741"/>
    </source>
</evidence>
<comment type="catalytic activity">
    <reaction evidence="8">
        <text>L-tyrosyl-[protein] + ATP = O-phospho-L-tyrosyl-[protein] + ADP + H(+)</text>
        <dbReference type="Rhea" id="RHEA:10596"/>
        <dbReference type="Rhea" id="RHEA-COMP:10136"/>
        <dbReference type="Rhea" id="RHEA-COMP:20101"/>
        <dbReference type="ChEBI" id="CHEBI:15378"/>
        <dbReference type="ChEBI" id="CHEBI:30616"/>
        <dbReference type="ChEBI" id="CHEBI:46858"/>
        <dbReference type="ChEBI" id="CHEBI:61978"/>
        <dbReference type="ChEBI" id="CHEBI:456216"/>
        <dbReference type="EC" id="2.7.10.2"/>
    </reaction>
</comment>
<feature type="transmembrane region" description="Helical" evidence="10">
    <location>
        <begin position="53"/>
        <end position="74"/>
    </location>
</feature>
<name>A0A6H1TZD3_9CYAN</name>
<feature type="coiled-coil region" evidence="9">
    <location>
        <begin position="220"/>
        <end position="254"/>
    </location>
</feature>
<dbReference type="GO" id="GO:0005524">
    <property type="term" value="F:ATP binding"/>
    <property type="evidence" value="ECO:0007669"/>
    <property type="project" value="UniProtKB-KW"/>
</dbReference>
<dbReference type="Pfam" id="PF13614">
    <property type="entry name" value="AAA_31"/>
    <property type="match status" value="1"/>
</dbReference>
<dbReference type="PANTHER" id="PTHR32309">
    <property type="entry name" value="TYROSINE-PROTEIN KINASE"/>
    <property type="match status" value="1"/>
</dbReference>
<evidence type="ECO:0000313" key="13">
    <source>
        <dbReference type="Proteomes" id="UP000500857"/>
    </source>
</evidence>
<keyword evidence="10" id="KW-0472">Membrane</keyword>
<evidence type="ECO:0000313" key="12">
    <source>
        <dbReference type="EMBL" id="QIZ71556.1"/>
    </source>
</evidence>
<organism evidence="12 13">
    <name type="scientific">Oxynema aestuarii AP17</name>
    <dbReference type="NCBI Taxonomy" id="2064643"/>
    <lineage>
        <taxon>Bacteria</taxon>
        <taxon>Bacillati</taxon>
        <taxon>Cyanobacteriota</taxon>
        <taxon>Cyanophyceae</taxon>
        <taxon>Oscillatoriophycideae</taxon>
        <taxon>Oscillatoriales</taxon>
        <taxon>Oscillatoriaceae</taxon>
        <taxon>Oxynema</taxon>
        <taxon>Oxynema aestuarii</taxon>
    </lineage>
</organism>
<evidence type="ECO:0000256" key="2">
    <source>
        <dbReference type="ARBA" id="ARBA00011903"/>
    </source>
</evidence>
<keyword evidence="10" id="KW-0812">Transmembrane</keyword>
<evidence type="ECO:0000256" key="8">
    <source>
        <dbReference type="ARBA" id="ARBA00051245"/>
    </source>
</evidence>
<dbReference type="EC" id="2.7.10.2" evidence="2"/>
<sequence>MDTGQDFHTFSSKHNPKLAQSSLSGAVYATNTPESDEQSLDLAWVFGVLRRRALVMVGVTIALTVAAGTVIVSLSRQTVYEFEGSFRLLVEPLTAEGLLARQYLLSQTPGVDVQRIRIEDNSLLDYETQIRVLRSPKLMIPVVKQLKSQYPKLEYNSLLSNFSINRVSYEQDGKKQGTKLLQVNYRDENPKKIQFVLEQLAKAYLEYSRQERIATLRPGLEFIDQQLPILRGEVDNLQQQMEQLRQQYNVLNPERSGNTLHEYAVGLERERVGVQAQLAETRMAYANLINQLRDGEAAAILANEGKAYEALIGQLQRQDTEMAIKSSLYLEESEPMKVMREKKESLMNLAQEEAQNAIERVAGRLRELEARDRSLAQAQAALDAKLSELPVVARQYADLERELQVATDSLKELLTKKQALEIDTAQQEIPWQLIEPPSLRRDANGNLIPTTFKQTKRQLLLAGILSFLVGVGAGFLVEVLITVFHSPEEIKGGTKLPLLAVIPFAKELKKSRKPRKTLGSGGAWSSDRGSNLLLARATTTQTYTSSPLLEAFRSLYTNLRLLSYEKPLHSLAIGAAEAGDGKSTVAVNLAQTAAAIGQRVLLVDADLRCPKIHEKLGLANLRGLSDTIATDISLNEVIQQSPVDDNLFVLTAGPLPNDPIKLLSSRKMQCLMEQFQDFFDLVIYDTPPLVGLADANILAAQSDGMLLVVALAQTDRNAVKKALEGLKISGATILGVAANGIRGYTPSTVNT</sequence>
<evidence type="ECO:0000259" key="11">
    <source>
        <dbReference type="Pfam" id="PF13614"/>
    </source>
</evidence>
<evidence type="ECO:0000256" key="7">
    <source>
        <dbReference type="ARBA" id="ARBA00023137"/>
    </source>
</evidence>
<evidence type="ECO:0000256" key="10">
    <source>
        <dbReference type="SAM" id="Phobius"/>
    </source>
</evidence>
<reference evidence="12 13" key="1">
    <citation type="submission" date="2020-04" db="EMBL/GenBank/DDBJ databases">
        <authorList>
            <person name="Basu S."/>
            <person name="Maruthanayagam V."/>
            <person name="Chakraborty S."/>
            <person name="Pramanik A."/>
            <person name="Mukherjee J."/>
            <person name="Brink B."/>
        </authorList>
    </citation>
    <scope>NUCLEOTIDE SEQUENCE [LARGE SCALE GENOMIC DNA]</scope>
    <source>
        <strain evidence="12 13">AP17</strain>
    </source>
</reference>
<feature type="domain" description="AAA" evidence="11">
    <location>
        <begin position="572"/>
        <end position="713"/>
    </location>
</feature>
<keyword evidence="9" id="KW-0175">Coiled coil</keyword>
<keyword evidence="10" id="KW-1133">Transmembrane helix</keyword>
<dbReference type="KEGG" id="oxy:HCG48_13980"/>
<evidence type="ECO:0000256" key="6">
    <source>
        <dbReference type="ARBA" id="ARBA00022840"/>
    </source>
</evidence>
<accession>A0A6H1TZD3</accession>
<dbReference type="SUPFAM" id="SSF52540">
    <property type="entry name" value="P-loop containing nucleoside triphosphate hydrolases"/>
    <property type="match status" value="1"/>
</dbReference>
<dbReference type="EMBL" id="CP051167">
    <property type="protein sequence ID" value="QIZ71556.1"/>
    <property type="molecule type" value="Genomic_DNA"/>
</dbReference>
<dbReference type="Gene3D" id="3.40.50.300">
    <property type="entry name" value="P-loop containing nucleotide triphosphate hydrolases"/>
    <property type="match status" value="1"/>
</dbReference>